<evidence type="ECO:0000313" key="2">
    <source>
        <dbReference type="Proteomes" id="UP000810252"/>
    </source>
</evidence>
<dbReference type="InterPro" id="IPR024363">
    <property type="entry name" value="DUF3853"/>
</dbReference>
<evidence type="ECO:0000313" key="1">
    <source>
        <dbReference type="EMBL" id="MBO8447687.1"/>
    </source>
</evidence>
<proteinExistence type="predicted"/>
<accession>A0A9D9EGV8</accession>
<comment type="caution">
    <text evidence="1">The sequence shown here is derived from an EMBL/GenBank/DDBJ whole genome shotgun (WGS) entry which is preliminary data.</text>
</comment>
<dbReference type="EMBL" id="JADIMQ010000003">
    <property type="protein sequence ID" value="MBO8447687.1"/>
    <property type="molecule type" value="Genomic_DNA"/>
</dbReference>
<dbReference type="Proteomes" id="UP000810252">
    <property type="component" value="Unassembled WGS sequence"/>
</dbReference>
<reference evidence="1" key="2">
    <citation type="journal article" date="2021" name="PeerJ">
        <title>Extensive microbial diversity within the chicken gut microbiome revealed by metagenomics and culture.</title>
        <authorList>
            <person name="Gilroy R."/>
            <person name="Ravi A."/>
            <person name="Getino M."/>
            <person name="Pursley I."/>
            <person name="Horton D.L."/>
            <person name="Alikhan N.F."/>
            <person name="Baker D."/>
            <person name="Gharbi K."/>
            <person name="Hall N."/>
            <person name="Watson M."/>
            <person name="Adriaenssens E.M."/>
            <person name="Foster-Nyarko E."/>
            <person name="Jarju S."/>
            <person name="Secka A."/>
            <person name="Antonio M."/>
            <person name="Oren A."/>
            <person name="Chaudhuri R.R."/>
            <person name="La Ragione R."/>
            <person name="Hildebrand F."/>
            <person name="Pallen M.J."/>
        </authorList>
    </citation>
    <scope>NUCLEOTIDE SEQUENCE</scope>
    <source>
        <strain evidence="1">20514</strain>
    </source>
</reference>
<sequence>MTKHQDNRRTREADWRLLDKPIWQMTGEEFFSLLRKTLSETSKADHTRRVAHGLTELGAHLGCGRTQTVKLNRLGVFDKAVISSVGRKKLYDVDTALQSALEYVKSASKKYDDYGQKH</sequence>
<dbReference type="AlphaFoldDB" id="A0A9D9EGV8"/>
<protein>
    <submittedName>
        <fullName evidence="1">DUF3853 family protein</fullName>
    </submittedName>
</protein>
<gene>
    <name evidence="1" type="ORF">IAC29_00255</name>
</gene>
<name>A0A9D9EGV8_9BACT</name>
<dbReference type="Pfam" id="PF12964">
    <property type="entry name" value="DUF3853"/>
    <property type="match status" value="1"/>
</dbReference>
<reference evidence="1" key="1">
    <citation type="submission" date="2020-10" db="EMBL/GenBank/DDBJ databases">
        <authorList>
            <person name="Gilroy R."/>
        </authorList>
    </citation>
    <scope>NUCLEOTIDE SEQUENCE</scope>
    <source>
        <strain evidence="1">20514</strain>
    </source>
</reference>
<organism evidence="1 2">
    <name type="scientific">Candidatus Cryptobacteroides merdigallinarum</name>
    <dbReference type="NCBI Taxonomy" id="2840770"/>
    <lineage>
        <taxon>Bacteria</taxon>
        <taxon>Pseudomonadati</taxon>
        <taxon>Bacteroidota</taxon>
        <taxon>Bacteroidia</taxon>
        <taxon>Bacteroidales</taxon>
        <taxon>Candidatus Cryptobacteroides</taxon>
    </lineage>
</organism>